<organism evidence="1 2">
    <name type="scientific">Streptacidiphilus alkalitolerans</name>
    <dbReference type="NCBI Taxonomy" id="3342712"/>
    <lineage>
        <taxon>Bacteria</taxon>
        <taxon>Bacillati</taxon>
        <taxon>Actinomycetota</taxon>
        <taxon>Actinomycetes</taxon>
        <taxon>Kitasatosporales</taxon>
        <taxon>Streptomycetaceae</taxon>
        <taxon>Streptacidiphilus</taxon>
    </lineage>
</organism>
<evidence type="ECO:0000313" key="1">
    <source>
        <dbReference type="EMBL" id="MFC1407772.1"/>
    </source>
</evidence>
<dbReference type="EMBL" id="JBHEZX010000001">
    <property type="protein sequence ID" value="MFC1407772.1"/>
    <property type="molecule type" value="Genomic_DNA"/>
</dbReference>
<dbReference type="InterPro" id="IPR036388">
    <property type="entry name" value="WH-like_DNA-bd_sf"/>
</dbReference>
<keyword evidence="2" id="KW-1185">Reference proteome</keyword>
<proteinExistence type="predicted"/>
<evidence type="ECO:0000313" key="2">
    <source>
        <dbReference type="Proteomes" id="UP001592582"/>
    </source>
</evidence>
<accession>A0ABV6V222</accession>
<reference evidence="1 2" key="1">
    <citation type="submission" date="2024-09" db="EMBL/GenBank/DDBJ databases">
        <authorList>
            <person name="Lee S.D."/>
        </authorList>
    </citation>
    <scope>NUCLEOTIDE SEQUENCE [LARGE SCALE GENOMIC DNA]</scope>
    <source>
        <strain evidence="1 2">N1-1</strain>
    </source>
</reference>
<dbReference type="Proteomes" id="UP001592582">
    <property type="component" value="Unassembled WGS sequence"/>
</dbReference>
<protein>
    <submittedName>
        <fullName evidence="1">Sigma-70 family RNA polymerase sigma factor</fullName>
    </submittedName>
</protein>
<dbReference type="SUPFAM" id="SSF88659">
    <property type="entry name" value="Sigma3 and sigma4 domains of RNA polymerase sigma factors"/>
    <property type="match status" value="1"/>
</dbReference>
<name>A0ABV6V222_9ACTN</name>
<sequence>MRPTAADPSLRPAFLGLLRALAASRALDPEDLEQRVWLRAASEPRASRPEARLRALTLQEFHRAATEEQEYAEGLRICADRVSGGVGEDGRSADPESLALAAERARELRATVARLPSRCPALVAALLESPAFSYRELAEELAMPRGSIGPTRSRCLGCLRRLLRPGHAG</sequence>
<gene>
    <name evidence="1" type="ORF">ACEZDG_00600</name>
</gene>
<dbReference type="Gene3D" id="1.10.10.10">
    <property type="entry name" value="Winged helix-like DNA-binding domain superfamily/Winged helix DNA-binding domain"/>
    <property type="match status" value="1"/>
</dbReference>
<dbReference type="InterPro" id="IPR013324">
    <property type="entry name" value="RNA_pol_sigma_r3/r4-like"/>
</dbReference>
<comment type="caution">
    <text evidence="1">The sequence shown here is derived from an EMBL/GenBank/DDBJ whole genome shotgun (WGS) entry which is preliminary data.</text>
</comment>